<dbReference type="AlphaFoldDB" id="A0A5B0ND11"/>
<sequence length="394" mass="46132">MPFWYLVCLILWVQVTTIVHSKDDWEQFAEELAETIDSASPTSGDQSYEEVNLCSNKPDTDFKYNSRIPAQDSEFQAPKRPRNDRYVFSEKLGKDFHPVTSHLAFDTEFWKHIQINSPGDLDRAFEELLVLDHQNGNLSIPEGIDLPNWELNASLSETQKLRYGHIGSKYQRYYKRAIERVCKFDPPNSVDLIISLNSERTEYSSISLLEILRLLHVWMAQIHSVVGRDFYGDAYCQLDHQQMSLWLFREVFNPPSGFPVLGSIERETLDNYKSEPGPVQVWLSKLLQDPRLVFTVSLAIVGIWFKNTSIKWKQHFKIDNYFWARVPLALTKHIWESENSDQNMSKYREDPISGKSKDYVQIGNFKLFDMNESRRTRQYADTEKLLHFQISNLQ</sequence>
<protein>
    <submittedName>
        <fullName evidence="2">Uncharacterized protein</fullName>
    </submittedName>
</protein>
<evidence type="ECO:0000256" key="1">
    <source>
        <dbReference type="SAM" id="SignalP"/>
    </source>
</evidence>
<keyword evidence="1" id="KW-0732">Signal</keyword>
<dbReference type="Proteomes" id="UP000325313">
    <property type="component" value="Unassembled WGS sequence"/>
</dbReference>
<evidence type="ECO:0000313" key="2">
    <source>
        <dbReference type="EMBL" id="KAA1086414.1"/>
    </source>
</evidence>
<dbReference type="EMBL" id="VDEP01000410">
    <property type="protein sequence ID" value="KAA1086414.1"/>
    <property type="molecule type" value="Genomic_DNA"/>
</dbReference>
<feature type="chain" id="PRO_5022981839" evidence="1">
    <location>
        <begin position="18"/>
        <end position="394"/>
    </location>
</feature>
<feature type="signal peptide" evidence="1">
    <location>
        <begin position="1"/>
        <end position="17"/>
    </location>
</feature>
<gene>
    <name evidence="2" type="ORF">PGTUg99_004270</name>
</gene>
<accession>A0A5B0ND11</accession>
<comment type="caution">
    <text evidence="2">The sequence shown here is derived from an EMBL/GenBank/DDBJ whole genome shotgun (WGS) entry which is preliminary data.</text>
</comment>
<evidence type="ECO:0000313" key="3">
    <source>
        <dbReference type="Proteomes" id="UP000325313"/>
    </source>
</evidence>
<reference evidence="2 3" key="1">
    <citation type="submission" date="2019-05" db="EMBL/GenBank/DDBJ databases">
        <title>Emergence of the Ug99 lineage of the wheat stem rust pathogen through somatic hybridization.</title>
        <authorList>
            <person name="Li F."/>
            <person name="Upadhyaya N.M."/>
            <person name="Sperschneider J."/>
            <person name="Matny O."/>
            <person name="Nguyen-Phuc H."/>
            <person name="Mago R."/>
            <person name="Raley C."/>
            <person name="Miller M.E."/>
            <person name="Silverstein K.A.T."/>
            <person name="Henningsen E."/>
            <person name="Hirsch C.D."/>
            <person name="Visser B."/>
            <person name="Pretorius Z.A."/>
            <person name="Steffenson B.J."/>
            <person name="Schwessinger B."/>
            <person name="Dodds P.N."/>
            <person name="Figueroa M."/>
        </authorList>
    </citation>
    <scope>NUCLEOTIDE SEQUENCE [LARGE SCALE GENOMIC DNA]</scope>
    <source>
        <strain evidence="2 3">Ug99</strain>
    </source>
</reference>
<name>A0A5B0ND11_PUCGR</name>
<proteinExistence type="predicted"/>
<organism evidence="2 3">
    <name type="scientific">Puccinia graminis f. sp. tritici</name>
    <dbReference type="NCBI Taxonomy" id="56615"/>
    <lineage>
        <taxon>Eukaryota</taxon>
        <taxon>Fungi</taxon>
        <taxon>Dikarya</taxon>
        <taxon>Basidiomycota</taxon>
        <taxon>Pucciniomycotina</taxon>
        <taxon>Pucciniomycetes</taxon>
        <taxon>Pucciniales</taxon>
        <taxon>Pucciniaceae</taxon>
        <taxon>Puccinia</taxon>
    </lineage>
</organism>